<dbReference type="Pfam" id="PF12860">
    <property type="entry name" value="PAS_7"/>
    <property type="match status" value="1"/>
</dbReference>
<evidence type="ECO:0000313" key="6">
    <source>
        <dbReference type="Proteomes" id="UP001243009"/>
    </source>
</evidence>
<feature type="domain" description="PAC" evidence="2">
    <location>
        <begin position="508"/>
        <end position="560"/>
    </location>
</feature>
<evidence type="ECO:0000256" key="1">
    <source>
        <dbReference type="SAM" id="Phobius"/>
    </source>
</evidence>
<dbReference type="InterPro" id="IPR000160">
    <property type="entry name" value="GGDEF_dom"/>
</dbReference>
<dbReference type="InterPro" id="IPR043128">
    <property type="entry name" value="Rev_trsase/Diguanyl_cyclase"/>
</dbReference>
<dbReference type="CDD" id="cd01949">
    <property type="entry name" value="GGDEF"/>
    <property type="match status" value="1"/>
</dbReference>
<protein>
    <submittedName>
        <fullName evidence="5">EAL domain-containing protein</fullName>
    </submittedName>
</protein>
<evidence type="ECO:0000259" key="3">
    <source>
        <dbReference type="PROSITE" id="PS50883"/>
    </source>
</evidence>
<feature type="domain" description="GGDEF" evidence="4">
    <location>
        <begin position="591"/>
        <end position="724"/>
    </location>
</feature>
<dbReference type="InterPro" id="IPR001633">
    <property type="entry name" value="EAL_dom"/>
</dbReference>
<dbReference type="SUPFAM" id="SSF55785">
    <property type="entry name" value="PYP-like sensor domain (PAS domain)"/>
    <property type="match status" value="2"/>
</dbReference>
<dbReference type="SMART" id="SM00052">
    <property type="entry name" value="EAL"/>
    <property type="match status" value="1"/>
</dbReference>
<dbReference type="Pfam" id="PF08447">
    <property type="entry name" value="PAS_3"/>
    <property type="match status" value="1"/>
</dbReference>
<dbReference type="InterPro" id="IPR000014">
    <property type="entry name" value="PAS"/>
</dbReference>
<dbReference type="CDD" id="cd01948">
    <property type="entry name" value="EAL"/>
    <property type="match status" value="1"/>
</dbReference>
<dbReference type="Gene3D" id="3.30.70.270">
    <property type="match status" value="1"/>
</dbReference>
<dbReference type="Proteomes" id="UP001243009">
    <property type="component" value="Unassembled WGS sequence"/>
</dbReference>
<dbReference type="PANTHER" id="PTHR44757">
    <property type="entry name" value="DIGUANYLATE CYCLASE DGCP"/>
    <property type="match status" value="1"/>
</dbReference>
<comment type="caution">
    <text evidence="5">The sequence shown here is derived from an EMBL/GenBank/DDBJ whole genome shotgun (WGS) entry which is preliminary data.</text>
</comment>
<dbReference type="EMBL" id="JAUTWS010000085">
    <property type="protein sequence ID" value="MDO9713381.1"/>
    <property type="molecule type" value="Genomic_DNA"/>
</dbReference>
<dbReference type="RefSeq" id="WP_305108239.1">
    <property type="nucleotide sequence ID" value="NZ_JAUTWS010000085.1"/>
</dbReference>
<sequence length="1000" mass="108087">MPLRILGRIILLTAGLLILLIAAGSALAIRRTHEAAEAAAAAMAQRGAAVTESAVNRFFLQVDGTLMGLPALLEQASSSGALDAAAMSQLLRSLGFQNLNFRDLLLVREDGWIWAAAQAASEGRLLPVHPRALAASPRRGAITVAGPVLNPVTGEWALFFARTIRLTGSEVRYAVAEVPVPFVAGLLAPAAGPGIRVALERADGALLASVPHDETLIGRPAEAAALLLQGEAPPEEVFTATRPALYPAIRVTVSIDRAVAMAGWARDRERLLLGSLTAQMVVVALGGALLLALRQRARTEAERQHGRATLERAIESMPDGFVMFDSAERLVTCNQRYRDMYAVSAPLLLPGARFEDIIREGARRGQYPEAGEDIEGFIRFLMERRRGDHPPMERLLPDGSWILVTNRRTPDGGTVGIRTDITALKQAMHDLAESEARFARAIAAVGMGTWDWTITSDALHLSVGYEALYGREPGALPTARAAAALVHPEDAAAYADAIELALCGEAGCDVEFRVIWPDGTVHWLRLQGRAELGPGGRAVRMSGVTQDVTEKHQAEARIAYLAHHDALTGLPNRVLFRERLNAALGRARRGESFAVLCLDLDRFKEVNDTLGHALGDALLRSVASRLEAVLRETDTLARLGGDEFAVIQDRLDRSHDVAAQARRLVEALAAPFDLEGNQVVIGTSIGIAVAPTDGLDADALLKNADMALYRAKAEGRGRWSFFEPEMEARLQLRRGLEIDLRRALTAGEFELHYQPIVTIASRQVSGLETLLRWRHPERGLVPPDAFIPLAEEIGLIVPLGEWVLAQACREAVSWPSAPKVAVNLSPAQFASRGLVDAVAAALEQSGLDPARLELEITETVMLQDTETTLATLHRLKALGVRIAMDDFGTGYSSLSYLQRFPFDKVKIDRCFTRELDKSHQSNAIVRAVTDLCAALGMTTTAEGVETEAQLEALRRKGCCEAQGYLFSEPQPASRVPALLDQLGVPPKPDPGTTPPLHAFA</sequence>
<dbReference type="SUPFAM" id="SSF141868">
    <property type="entry name" value="EAL domain-like"/>
    <property type="match status" value="1"/>
</dbReference>
<evidence type="ECO:0000259" key="2">
    <source>
        <dbReference type="PROSITE" id="PS50113"/>
    </source>
</evidence>
<dbReference type="NCBIfam" id="TIGR00229">
    <property type="entry name" value="sensory_box"/>
    <property type="match status" value="1"/>
</dbReference>
<evidence type="ECO:0000313" key="5">
    <source>
        <dbReference type="EMBL" id="MDO9713381.1"/>
    </source>
</evidence>
<dbReference type="InterPro" id="IPR029787">
    <property type="entry name" value="Nucleotide_cyclase"/>
</dbReference>
<dbReference type="CDD" id="cd00130">
    <property type="entry name" value="PAS"/>
    <property type="match status" value="1"/>
</dbReference>
<proteinExistence type="predicted"/>
<dbReference type="Pfam" id="PF00990">
    <property type="entry name" value="GGDEF"/>
    <property type="match status" value="1"/>
</dbReference>
<name>A0ABT9EAZ6_9PROT</name>
<accession>A0ABT9EAZ6</accession>
<dbReference type="Pfam" id="PF00563">
    <property type="entry name" value="EAL"/>
    <property type="match status" value="1"/>
</dbReference>
<dbReference type="PANTHER" id="PTHR44757:SF2">
    <property type="entry name" value="BIOFILM ARCHITECTURE MAINTENANCE PROTEIN MBAA"/>
    <property type="match status" value="1"/>
</dbReference>
<dbReference type="InterPro" id="IPR035965">
    <property type="entry name" value="PAS-like_dom_sf"/>
</dbReference>
<dbReference type="Gene3D" id="3.20.20.450">
    <property type="entry name" value="EAL domain"/>
    <property type="match status" value="1"/>
</dbReference>
<dbReference type="SMART" id="SM00091">
    <property type="entry name" value="PAS"/>
    <property type="match status" value="2"/>
</dbReference>
<organism evidence="5 6">
    <name type="scientific">Paracraurococcus lichenis</name>
    <dbReference type="NCBI Taxonomy" id="3064888"/>
    <lineage>
        <taxon>Bacteria</taxon>
        <taxon>Pseudomonadati</taxon>
        <taxon>Pseudomonadota</taxon>
        <taxon>Alphaproteobacteria</taxon>
        <taxon>Acetobacterales</taxon>
        <taxon>Roseomonadaceae</taxon>
        <taxon>Paracraurococcus</taxon>
    </lineage>
</organism>
<keyword evidence="1" id="KW-0472">Membrane</keyword>
<feature type="domain" description="EAL" evidence="3">
    <location>
        <begin position="733"/>
        <end position="983"/>
    </location>
</feature>
<dbReference type="SUPFAM" id="SSF55073">
    <property type="entry name" value="Nucleotide cyclase"/>
    <property type="match status" value="1"/>
</dbReference>
<dbReference type="Gene3D" id="2.10.70.100">
    <property type="match status" value="1"/>
</dbReference>
<keyword evidence="1" id="KW-1133">Transmembrane helix</keyword>
<dbReference type="InterPro" id="IPR035919">
    <property type="entry name" value="EAL_sf"/>
</dbReference>
<keyword evidence="6" id="KW-1185">Reference proteome</keyword>
<dbReference type="InterPro" id="IPR013655">
    <property type="entry name" value="PAS_fold_3"/>
</dbReference>
<dbReference type="InterPro" id="IPR052155">
    <property type="entry name" value="Biofilm_reg_signaling"/>
</dbReference>
<keyword evidence="1" id="KW-0812">Transmembrane</keyword>
<dbReference type="SMART" id="SM00267">
    <property type="entry name" value="GGDEF"/>
    <property type="match status" value="1"/>
</dbReference>
<dbReference type="PROSITE" id="PS50887">
    <property type="entry name" value="GGDEF"/>
    <property type="match status" value="1"/>
</dbReference>
<dbReference type="CDD" id="cd18773">
    <property type="entry name" value="PDC1_HK_sensor"/>
    <property type="match status" value="1"/>
</dbReference>
<dbReference type="NCBIfam" id="TIGR00254">
    <property type="entry name" value="GGDEF"/>
    <property type="match status" value="1"/>
</dbReference>
<dbReference type="Gene3D" id="3.30.450.20">
    <property type="entry name" value="PAS domain"/>
    <property type="match status" value="3"/>
</dbReference>
<evidence type="ECO:0000259" key="4">
    <source>
        <dbReference type="PROSITE" id="PS50887"/>
    </source>
</evidence>
<gene>
    <name evidence="5" type="ORF">Q7A36_33945</name>
</gene>
<dbReference type="PROSITE" id="PS50113">
    <property type="entry name" value="PAC"/>
    <property type="match status" value="1"/>
</dbReference>
<dbReference type="InterPro" id="IPR000700">
    <property type="entry name" value="PAS-assoc_C"/>
</dbReference>
<dbReference type="PROSITE" id="PS50883">
    <property type="entry name" value="EAL"/>
    <property type="match status" value="1"/>
</dbReference>
<reference evidence="5 6" key="1">
    <citation type="submission" date="2023-08" db="EMBL/GenBank/DDBJ databases">
        <title>The draft genome sequence of Paracraurococcus sp. LOR1-02.</title>
        <authorList>
            <person name="Kingkaew E."/>
            <person name="Tanasupawat S."/>
        </authorList>
    </citation>
    <scope>NUCLEOTIDE SEQUENCE [LARGE SCALE GENOMIC DNA]</scope>
    <source>
        <strain evidence="5 6">LOR1-02</strain>
    </source>
</reference>
<feature type="transmembrane region" description="Helical" evidence="1">
    <location>
        <begin position="271"/>
        <end position="293"/>
    </location>
</feature>